<accession>A0A7S4MU26</accession>
<sequence length="102" mass="10645">MVCREELNGNVPIDPSETSSSIVSSVHNGIDLSPGQGSDIQETCLKLCLLWVHRRHILASPTVAVGLTPRGIARAASAEPLAHLCSGTVIERAPLAAVGIVI</sequence>
<protein>
    <submittedName>
        <fullName evidence="2">Uncharacterized protein</fullName>
    </submittedName>
</protein>
<organism evidence="2">
    <name type="scientific">Odontella aurita</name>
    <dbReference type="NCBI Taxonomy" id="265563"/>
    <lineage>
        <taxon>Eukaryota</taxon>
        <taxon>Sar</taxon>
        <taxon>Stramenopiles</taxon>
        <taxon>Ochrophyta</taxon>
        <taxon>Bacillariophyta</taxon>
        <taxon>Mediophyceae</taxon>
        <taxon>Biddulphiophycidae</taxon>
        <taxon>Eupodiscales</taxon>
        <taxon>Odontellaceae</taxon>
        <taxon>Odontella</taxon>
    </lineage>
</organism>
<proteinExistence type="predicted"/>
<dbReference type="EMBL" id="HBKQ01024951">
    <property type="protein sequence ID" value="CAE2242943.1"/>
    <property type="molecule type" value="Transcribed_RNA"/>
</dbReference>
<dbReference type="AlphaFoldDB" id="A0A7S4MU26"/>
<reference evidence="2" key="1">
    <citation type="submission" date="2021-01" db="EMBL/GenBank/DDBJ databases">
        <authorList>
            <person name="Corre E."/>
            <person name="Pelletier E."/>
            <person name="Niang G."/>
            <person name="Scheremetjew M."/>
            <person name="Finn R."/>
            <person name="Kale V."/>
            <person name="Holt S."/>
            <person name="Cochrane G."/>
            <person name="Meng A."/>
            <person name="Brown T."/>
            <person name="Cohen L."/>
        </authorList>
    </citation>
    <scope>NUCLEOTIDE SEQUENCE</scope>
    <source>
        <strain evidence="2">Isolate 1302-5</strain>
    </source>
</reference>
<evidence type="ECO:0000313" key="2">
    <source>
        <dbReference type="EMBL" id="CAE2242943.1"/>
    </source>
</evidence>
<evidence type="ECO:0000256" key="1">
    <source>
        <dbReference type="SAM" id="MobiDB-lite"/>
    </source>
</evidence>
<gene>
    <name evidence="2" type="ORF">OAUR00152_LOCUS17016</name>
</gene>
<feature type="region of interest" description="Disordered" evidence="1">
    <location>
        <begin position="1"/>
        <end position="20"/>
    </location>
</feature>
<name>A0A7S4MU26_9STRA</name>